<sequence length="308" mass="33039">MNAVEVRGLSRSFDGREILRDVSFAVGHGEIFGYLGPNGAGKTTTIRILLGLLAPGAGEVRVLGRDLAADDDARARVGVLFENNGLSDRMSAADNLAYYAGLYGIEEPVERIDELLALVGLTDRRDDPVGTFSTGMKRKLGIARAILHRPEVVFLDEPSSGLDPGAQRMVRDLIVELSRREEMTVFLNSHHLDEVQRICSTVAILAEGRIRAFDSVENLTTASGRPAVTVALAGAGDRACEVVGPLPYVTECDADGDRLRCTLADPGATPDLVAALVGAGFRIEEVRRSSRSLEEIYLEHVGRAEGGA</sequence>
<gene>
    <name evidence="6" type="ORF">SZ63_12055</name>
</gene>
<keyword evidence="2" id="KW-0813">Transport</keyword>
<dbReference type="InterPro" id="IPR003593">
    <property type="entry name" value="AAA+_ATPase"/>
</dbReference>
<keyword evidence="7" id="KW-1185">Reference proteome</keyword>
<comment type="similarity">
    <text evidence="1">Belongs to the ABC transporter superfamily.</text>
</comment>
<evidence type="ECO:0000313" key="6">
    <source>
        <dbReference type="EMBL" id="KLK87366.1"/>
    </source>
</evidence>
<dbReference type="STRING" id="1550566.SZ63_12055"/>
<organism evidence="6 7">
    <name type="scientific">Methanoculleus sediminis</name>
    <dbReference type="NCBI Taxonomy" id="1550566"/>
    <lineage>
        <taxon>Archaea</taxon>
        <taxon>Methanobacteriati</taxon>
        <taxon>Methanobacteriota</taxon>
        <taxon>Stenosarchaea group</taxon>
        <taxon>Methanomicrobia</taxon>
        <taxon>Methanomicrobiales</taxon>
        <taxon>Methanomicrobiaceae</taxon>
        <taxon>Methanoculleus</taxon>
    </lineage>
</organism>
<reference evidence="6 7" key="1">
    <citation type="journal article" date="2015" name="Int. J. Syst. Evol. Microbiol.">
        <title>Methanoculleus sediminis sp. nov., a methanogen from sediments near a submarine mud volcano.</title>
        <authorList>
            <person name="Chen S.C."/>
            <person name="Chen M.F."/>
            <person name="Lai M.C."/>
            <person name="Weng C.Y."/>
            <person name="Wu S.Y."/>
            <person name="Lin S."/>
            <person name="Yang T.F."/>
            <person name="Chen P.C."/>
        </authorList>
    </citation>
    <scope>NUCLEOTIDE SEQUENCE [LARGE SCALE GENOMIC DNA]</scope>
    <source>
        <strain evidence="6 7">S3Fa</strain>
    </source>
</reference>
<dbReference type="EMBL" id="JXOJ01000008">
    <property type="protein sequence ID" value="KLK87366.1"/>
    <property type="molecule type" value="Genomic_DNA"/>
</dbReference>
<dbReference type="SUPFAM" id="SSF52540">
    <property type="entry name" value="P-loop containing nucleoside triphosphate hydrolases"/>
    <property type="match status" value="1"/>
</dbReference>
<dbReference type="PANTHER" id="PTHR43335:SF4">
    <property type="entry name" value="ABC TRANSPORTER, ATP-BINDING PROTEIN"/>
    <property type="match status" value="1"/>
</dbReference>
<keyword evidence="4" id="KW-0067">ATP-binding</keyword>
<name>A0A0H1QXQ2_9EURY</name>
<dbReference type="Pfam" id="PF00005">
    <property type="entry name" value="ABC_tran"/>
    <property type="match status" value="1"/>
</dbReference>
<dbReference type="OrthoDB" id="87732at2157"/>
<dbReference type="InterPro" id="IPR003439">
    <property type="entry name" value="ABC_transporter-like_ATP-bd"/>
</dbReference>
<dbReference type="Proteomes" id="UP000035301">
    <property type="component" value="Unassembled WGS sequence"/>
</dbReference>
<protein>
    <submittedName>
        <fullName evidence="6">ABC transporter</fullName>
    </submittedName>
</protein>
<evidence type="ECO:0000256" key="2">
    <source>
        <dbReference type="ARBA" id="ARBA00022448"/>
    </source>
</evidence>
<comment type="caution">
    <text evidence="6">The sequence shown here is derived from an EMBL/GenBank/DDBJ whole genome shotgun (WGS) entry which is preliminary data.</text>
</comment>
<dbReference type="AlphaFoldDB" id="A0A0H1QXQ2"/>
<dbReference type="SMART" id="SM00382">
    <property type="entry name" value="AAA"/>
    <property type="match status" value="1"/>
</dbReference>
<dbReference type="PANTHER" id="PTHR43335">
    <property type="entry name" value="ABC TRANSPORTER, ATP-BINDING PROTEIN"/>
    <property type="match status" value="1"/>
</dbReference>
<dbReference type="GO" id="GO:0016887">
    <property type="term" value="F:ATP hydrolysis activity"/>
    <property type="evidence" value="ECO:0007669"/>
    <property type="project" value="InterPro"/>
</dbReference>
<dbReference type="RefSeq" id="WP_048185882.1">
    <property type="nucleotide sequence ID" value="NZ_JXOJ01000008.1"/>
</dbReference>
<dbReference type="Gene3D" id="3.40.50.300">
    <property type="entry name" value="P-loop containing nucleotide triphosphate hydrolases"/>
    <property type="match status" value="1"/>
</dbReference>
<evidence type="ECO:0000256" key="1">
    <source>
        <dbReference type="ARBA" id="ARBA00005417"/>
    </source>
</evidence>
<dbReference type="InterPro" id="IPR027417">
    <property type="entry name" value="P-loop_NTPase"/>
</dbReference>
<evidence type="ECO:0000313" key="7">
    <source>
        <dbReference type="Proteomes" id="UP000035301"/>
    </source>
</evidence>
<evidence type="ECO:0000256" key="4">
    <source>
        <dbReference type="ARBA" id="ARBA00022840"/>
    </source>
</evidence>
<keyword evidence="3" id="KW-0547">Nucleotide-binding</keyword>
<evidence type="ECO:0000259" key="5">
    <source>
        <dbReference type="PROSITE" id="PS50893"/>
    </source>
</evidence>
<dbReference type="GO" id="GO:0005524">
    <property type="term" value="F:ATP binding"/>
    <property type="evidence" value="ECO:0007669"/>
    <property type="project" value="UniProtKB-KW"/>
</dbReference>
<proteinExistence type="inferred from homology"/>
<accession>A0A0H1QXQ2</accession>
<dbReference type="PATRIC" id="fig|1550566.3.peg.2634"/>
<dbReference type="PROSITE" id="PS50893">
    <property type="entry name" value="ABC_TRANSPORTER_2"/>
    <property type="match status" value="1"/>
</dbReference>
<evidence type="ECO:0000256" key="3">
    <source>
        <dbReference type="ARBA" id="ARBA00022741"/>
    </source>
</evidence>
<feature type="domain" description="ABC transporter" evidence="5">
    <location>
        <begin position="4"/>
        <end position="232"/>
    </location>
</feature>